<dbReference type="Proteomes" id="UP000663874">
    <property type="component" value="Unassembled WGS sequence"/>
</dbReference>
<feature type="region of interest" description="Disordered" evidence="2">
    <location>
        <begin position="53"/>
        <end position="77"/>
    </location>
</feature>
<accession>A0A819HBJ5</accession>
<name>A0A819HBJ5_9BILA</name>
<dbReference type="EMBL" id="CAJOBE010003795">
    <property type="protein sequence ID" value="CAF3900989.1"/>
    <property type="molecule type" value="Genomic_DNA"/>
</dbReference>
<dbReference type="AlphaFoldDB" id="A0A819HBJ5"/>
<evidence type="ECO:0000256" key="1">
    <source>
        <dbReference type="SAM" id="Coils"/>
    </source>
</evidence>
<sequence length="101" mass="11521">MHEDVKEQLQINLQTNLDELEKQKAKEIQKCLEKYFNQLDEIKSHLEQLVNNNEDNLRYDNSPSPSSSSSSSHASKMRISASLAAISPYTVKTSRINSEPK</sequence>
<keyword evidence="1" id="KW-0175">Coiled coil</keyword>
<feature type="coiled-coil region" evidence="1">
    <location>
        <begin position="6"/>
        <end position="52"/>
    </location>
</feature>
<gene>
    <name evidence="3" type="ORF">FNK824_LOCUS20572</name>
</gene>
<comment type="caution">
    <text evidence="3">The sequence shown here is derived from an EMBL/GenBank/DDBJ whole genome shotgun (WGS) entry which is preliminary data.</text>
</comment>
<proteinExistence type="predicted"/>
<reference evidence="3" key="1">
    <citation type="submission" date="2021-02" db="EMBL/GenBank/DDBJ databases">
        <authorList>
            <person name="Nowell W R."/>
        </authorList>
    </citation>
    <scope>NUCLEOTIDE SEQUENCE</scope>
</reference>
<feature type="compositionally biased region" description="Low complexity" evidence="2">
    <location>
        <begin position="62"/>
        <end position="72"/>
    </location>
</feature>
<protein>
    <submittedName>
        <fullName evidence="3">Uncharacterized protein</fullName>
    </submittedName>
</protein>
<evidence type="ECO:0000313" key="4">
    <source>
        <dbReference type="Proteomes" id="UP000663874"/>
    </source>
</evidence>
<evidence type="ECO:0000256" key="2">
    <source>
        <dbReference type="SAM" id="MobiDB-lite"/>
    </source>
</evidence>
<organism evidence="3 4">
    <name type="scientific">Rotaria sordida</name>
    <dbReference type="NCBI Taxonomy" id="392033"/>
    <lineage>
        <taxon>Eukaryota</taxon>
        <taxon>Metazoa</taxon>
        <taxon>Spiralia</taxon>
        <taxon>Gnathifera</taxon>
        <taxon>Rotifera</taxon>
        <taxon>Eurotatoria</taxon>
        <taxon>Bdelloidea</taxon>
        <taxon>Philodinida</taxon>
        <taxon>Philodinidae</taxon>
        <taxon>Rotaria</taxon>
    </lineage>
</organism>
<evidence type="ECO:0000313" key="3">
    <source>
        <dbReference type="EMBL" id="CAF3900989.1"/>
    </source>
</evidence>